<name>A0AAP9YH06_9GAMM</name>
<proteinExistence type="predicted"/>
<sequence length="174" mass="19885">MKLPVVVVLCACCTFPLGLRAEDSAGAKAMMTIQEIDAAFECSHYAMDKYGKDKKDIGEHLRLFTYGYKLSKEFWSKPENNYFKNPPEKPSIDSANKAAFEEFVNLMGGEDFPVYMTAKAESKAEELVENNIKERAHKESETGWTYDMSRQERELIKDALYRERNCALIGRVSK</sequence>
<feature type="signal peptide" evidence="1">
    <location>
        <begin position="1"/>
        <end position="21"/>
    </location>
</feature>
<dbReference type="RefSeq" id="WP_136888424.1">
    <property type="nucleotide sequence ID" value="NZ_CP066311.1"/>
</dbReference>
<keyword evidence="2" id="KW-0614">Plasmid</keyword>
<evidence type="ECO:0000313" key="2">
    <source>
        <dbReference type="EMBL" id="QQE91145.1"/>
    </source>
</evidence>
<reference evidence="2 3" key="1">
    <citation type="submission" date="2020-12" db="EMBL/GenBank/DDBJ databases">
        <title>Genomic Analysis and Response surface optimization of nitrogen-fixing conditions for A. chroococcum strain HR1, Isolation from rhizosphere soil.</title>
        <authorList>
            <person name="Li J."/>
            <person name="Yang H."/>
            <person name="Liu H."/>
            <person name="Wang C."/>
            <person name="Tian Y."/>
            <person name="Lu X.Y."/>
        </authorList>
    </citation>
    <scope>NUCLEOTIDE SEQUENCE [LARGE SCALE GENOMIC DNA]</scope>
    <source>
        <strain evidence="2 3">HR1</strain>
        <plasmid evidence="2 3">unnamed1</plasmid>
    </source>
</reference>
<gene>
    <name evidence="2" type="ORF">GKQ51_21885</name>
</gene>
<geneLocation type="plasmid" evidence="2 3">
    <name>unnamed1</name>
</geneLocation>
<evidence type="ECO:0000313" key="3">
    <source>
        <dbReference type="Proteomes" id="UP000596192"/>
    </source>
</evidence>
<accession>A0AAP9YH06</accession>
<organism evidence="2 3">
    <name type="scientific">Azotobacter chroococcum</name>
    <dbReference type="NCBI Taxonomy" id="353"/>
    <lineage>
        <taxon>Bacteria</taxon>
        <taxon>Pseudomonadati</taxon>
        <taxon>Pseudomonadota</taxon>
        <taxon>Gammaproteobacteria</taxon>
        <taxon>Pseudomonadales</taxon>
        <taxon>Pseudomonadaceae</taxon>
        <taxon>Azotobacter</taxon>
    </lineage>
</organism>
<feature type="chain" id="PRO_5042939897" description="DUF1311 domain-containing protein" evidence="1">
    <location>
        <begin position="22"/>
        <end position="174"/>
    </location>
</feature>
<evidence type="ECO:0000256" key="1">
    <source>
        <dbReference type="SAM" id="SignalP"/>
    </source>
</evidence>
<dbReference type="Proteomes" id="UP000596192">
    <property type="component" value="Plasmid unnamed1"/>
</dbReference>
<dbReference type="EMBL" id="CP066311">
    <property type="protein sequence ID" value="QQE91145.1"/>
    <property type="molecule type" value="Genomic_DNA"/>
</dbReference>
<keyword evidence="1" id="KW-0732">Signal</keyword>
<protein>
    <recommendedName>
        <fullName evidence="4">DUF1311 domain-containing protein</fullName>
    </recommendedName>
</protein>
<evidence type="ECO:0008006" key="4">
    <source>
        <dbReference type="Google" id="ProtNLM"/>
    </source>
</evidence>
<dbReference type="AlphaFoldDB" id="A0AAP9YH06"/>